<dbReference type="AlphaFoldDB" id="A0A5C3QDF6"/>
<sequence>MTNPAMHRCLQVLDTQQLICEAILSGSEPHASLAALAVTCKQLCEPALVALWSEMDDVLPLLRLLPEDLFHLVQVCATGGTRKGASGERMHYHYTSAGSFQAPPLYRISRAVKVKDWQRWDLYAPLVKRLTLKFPTQLITHLLEPSTALQLASAALDRSSSLLPCLVKYELEFYPAFGTVDIVLLQLLGMIPGSGLKKLTLKTHHELANTAFLPRILSLRCPSITHLDIVFDMQSTGRANSNASADVELKCAVIDAYAQGITSLREVSHLHLSFIHPSLFSSIASLPRLTSLTLDVTHSVLEPLLPPSSDESPTAPPLLYSSTLEYLHIRARQWTRAMDTLYRIGDTPSLHTLSISTSASAPSSSESTSLTLAINQLLTRSGIESPSRSSIPTLQHCRVDFEYSAGLFHHVEEGRASPLDDLLDSLGNIPHITDLGMRVVLAADVVPARRLLAKIFGPTPGLLLPEEGGRRWKSLRELRLYQRADGVYSLFDVDDVRMLRAWRPWLML</sequence>
<evidence type="ECO:0008006" key="3">
    <source>
        <dbReference type="Google" id="ProtNLM"/>
    </source>
</evidence>
<keyword evidence="2" id="KW-1185">Reference proteome</keyword>
<gene>
    <name evidence="1" type="ORF">BDV98DRAFT_569962</name>
</gene>
<dbReference type="OrthoDB" id="3067012at2759"/>
<proteinExistence type="predicted"/>
<evidence type="ECO:0000313" key="1">
    <source>
        <dbReference type="EMBL" id="TFL00083.1"/>
    </source>
</evidence>
<dbReference type="Proteomes" id="UP000305067">
    <property type="component" value="Unassembled WGS sequence"/>
</dbReference>
<dbReference type="STRING" id="1884261.A0A5C3QDF6"/>
<name>A0A5C3QDF6_9AGAR</name>
<accession>A0A5C3QDF6</accession>
<evidence type="ECO:0000313" key="2">
    <source>
        <dbReference type="Proteomes" id="UP000305067"/>
    </source>
</evidence>
<dbReference type="EMBL" id="ML178830">
    <property type="protein sequence ID" value="TFL00083.1"/>
    <property type="molecule type" value="Genomic_DNA"/>
</dbReference>
<reference evidence="1 2" key="1">
    <citation type="journal article" date="2019" name="Nat. Ecol. Evol.">
        <title>Megaphylogeny resolves global patterns of mushroom evolution.</title>
        <authorList>
            <person name="Varga T."/>
            <person name="Krizsan K."/>
            <person name="Foldi C."/>
            <person name="Dima B."/>
            <person name="Sanchez-Garcia M."/>
            <person name="Sanchez-Ramirez S."/>
            <person name="Szollosi G.J."/>
            <person name="Szarkandi J.G."/>
            <person name="Papp V."/>
            <person name="Albert L."/>
            <person name="Andreopoulos W."/>
            <person name="Angelini C."/>
            <person name="Antonin V."/>
            <person name="Barry K.W."/>
            <person name="Bougher N.L."/>
            <person name="Buchanan P."/>
            <person name="Buyck B."/>
            <person name="Bense V."/>
            <person name="Catcheside P."/>
            <person name="Chovatia M."/>
            <person name="Cooper J."/>
            <person name="Damon W."/>
            <person name="Desjardin D."/>
            <person name="Finy P."/>
            <person name="Geml J."/>
            <person name="Haridas S."/>
            <person name="Hughes K."/>
            <person name="Justo A."/>
            <person name="Karasinski D."/>
            <person name="Kautmanova I."/>
            <person name="Kiss B."/>
            <person name="Kocsube S."/>
            <person name="Kotiranta H."/>
            <person name="LaButti K.M."/>
            <person name="Lechner B.E."/>
            <person name="Liimatainen K."/>
            <person name="Lipzen A."/>
            <person name="Lukacs Z."/>
            <person name="Mihaltcheva S."/>
            <person name="Morgado L.N."/>
            <person name="Niskanen T."/>
            <person name="Noordeloos M.E."/>
            <person name="Ohm R.A."/>
            <person name="Ortiz-Santana B."/>
            <person name="Ovrebo C."/>
            <person name="Racz N."/>
            <person name="Riley R."/>
            <person name="Savchenko A."/>
            <person name="Shiryaev A."/>
            <person name="Soop K."/>
            <person name="Spirin V."/>
            <person name="Szebenyi C."/>
            <person name="Tomsovsky M."/>
            <person name="Tulloss R.E."/>
            <person name="Uehling J."/>
            <person name="Grigoriev I.V."/>
            <person name="Vagvolgyi C."/>
            <person name="Papp T."/>
            <person name="Martin F.M."/>
            <person name="Miettinen O."/>
            <person name="Hibbett D.S."/>
            <person name="Nagy L.G."/>
        </authorList>
    </citation>
    <scope>NUCLEOTIDE SEQUENCE [LARGE SCALE GENOMIC DNA]</scope>
    <source>
        <strain evidence="1 2">CBS 309.79</strain>
    </source>
</reference>
<organism evidence="1 2">
    <name type="scientific">Pterulicium gracile</name>
    <dbReference type="NCBI Taxonomy" id="1884261"/>
    <lineage>
        <taxon>Eukaryota</taxon>
        <taxon>Fungi</taxon>
        <taxon>Dikarya</taxon>
        <taxon>Basidiomycota</taxon>
        <taxon>Agaricomycotina</taxon>
        <taxon>Agaricomycetes</taxon>
        <taxon>Agaricomycetidae</taxon>
        <taxon>Agaricales</taxon>
        <taxon>Pleurotineae</taxon>
        <taxon>Pterulaceae</taxon>
        <taxon>Pterulicium</taxon>
    </lineage>
</organism>
<protein>
    <recommendedName>
        <fullName evidence="3">F-box domain-containing protein</fullName>
    </recommendedName>
</protein>